<evidence type="ECO:0000313" key="10">
    <source>
        <dbReference type="Proteomes" id="UP000193450"/>
    </source>
</evidence>
<evidence type="ECO:0000313" key="9">
    <source>
        <dbReference type="EMBL" id="ARN74996.1"/>
    </source>
</evidence>
<keyword evidence="10" id="KW-1185">Reference proteome</keyword>
<evidence type="ECO:0000256" key="7">
    <source>
        <dbReference type="HAMAP-Rule" id="MF_00523"/>
    </source>
</evidence>
<dbReference type="HAMAP" id="MF_00523">
    <property type="entry name" value="LpxD"/>
    <property type="match status" value="1"/>
</dbReference>
<evidence type="ECO:0000256" key="4">
    <source>
        <dbReference type="ARBA" id="ARBA00022737"/>
    </source>
</evidence>
<keyword evidence="6 7" id="KW-0012">Acyltransferase</keyword>
<reference evidence="9 10" key="1">
    <citation type="submission" date="2016-11" db="EMBL/GenBank/DDBJ databases">
        <title>Trade-off between light-utilization and light-protection in marine flavobacteria.</title>
        <authorList>
            <person name="Kumagai Y."/>
        </authorList>
    </citation>
    <scope>NUCLEOTIDE SEQUENCE [LARGE SCALE GENOMIC DNA]</scope>
    <source>
        <strain evidence="9 10">NBRC 107125</strain>
    </source>
</reference>
<comment type="catalytic activity">
    <reaction evidence="7">
        <text>a UDP-3-O-[(3R)-3-hydroxyacyl]-alpha-D-glucosamine + a (3R)-hydroxyacyl-[ACP] = a UDP-2-N,3-O-bis[(3R)-3-hydroxyacyl]-alpha-D-glucosamine + holo-[ACP] + H(+)</text>
        <dbReference type="Rhea" id="RHEA:53836"/>
        <dbReference type="Rhea" id="RHEA-COMP:9685"/>
        <dbReference type="Rhea" id="RHEA-COMP:9945"/>
        <dbReference type="ChEBI" id="CHEBI:15378"/>
        <dbReference type="ChEBI" id="CHEBI:64479"/>
        <dbReference type="ChEBI" id="CHEBI:78827"/>
        <dbReference type="ChEBI" id="CHEBI:137740"/>
        <dbReference type="ChEBI" id="CHEBI:137748"/>
        <dbReference type="EC" id="2.3.1.191"/>
    </reaction>
</comment>
<dbReference type="Gene3D" id="1.20.5.170">
    <property type="match status" value="1"/>
</dbReference>
<dbReference type="InterPro" id="IPR011004">
    <property type="entry name" value="Trimer_LpxA-like_sf"/>
</dbReference>
<sequence length="344" mass="35037">MADHQYTLAELAELLEVTCVGDAEIVISGLATLASAGSGQLSFLANPKYQKALATTQAEAVIVAADMVDIGPANCLVSANPYLTYAKASQLFDQSSSTVAGIHPSAVISSSAAIDPSASIGPHVSIADNVVVGAATVIAAGCSIGKNTVLGEACLLHANVSLYHGVSLGDRVIIHSGAVIGSDGFGFAPSPDREKGGWVKIAQLGGVVVGDDVEIGAGCTIDRGALDNTRIGDRVILDNQVQIAHNVELGDNTAIAGCAAIAGSTQVGKNCTIAGGAGIVGHLTIADNVHITAFTLVTKSIAEAGAYSSGTPMQDSRSWRRSAVRFSQLDAMSKRLSDIEKKLD</sequence>
<accession>A0A1X9NBL3</accession>
<dbReference type="Proteomes" id="UP000193450">
    <property type="component" value="Chromosome"/>
</dbReference>
<dbReference type="PANTHER" id="PTHR43378:SF2">
    <property type="entry name" value="UDP-3-O-ACYLGLUCOSAMINE N-ACYLTRANSFERASE 1, MITOCHONDRIAL-RELATED"/>
    <property type="match status" value="1"/>
</dbReference>
<keyword evidence="5 7" id="KW-0443">Lipid metabolism</keyword>
<comment type="function">
    <text evidence="7">Catalyzes the N-acylation of UDP-3-O-acylglucosamine using 3-hydroxyacyl-ACP as the acyl donor. Is involved in the biosynthesis of lipid A, a phosphorylated glycolipid that anchors the lipopolysaccharide to the outer membrane of the cell.</text>
</comment>
<keyword evidence="3 7" id="KW-0808">Transferase</keyword>
<keyword evidence="1 7" id="KW-0444">Lipid biosynthesis</keyword>
<dbReference type="SUPFAM" id="SSF51161">
    <property type="entry name" value="Trimeric LpxA-like enzymes"/>
    <property type="match status" value="1"/>
</dbReference>
<dbReference type="NCBIfam" id="TIGR01853">
    <property type="entry name" value="lipid_A_lpxD"/>
    <property type="match status" value="1"/>
</dbReference>
<gene>
    <name evidence="7" type="primary">lpxD</name>
    <name evidence="9" type="ORF">BST96_13260</name>
</gene>
<evidence type="ECO:0000256" key="5">
    <source>
        <dbReference type="ARBA" id="ARBA00023098"/>
    </source>
</evidence>
<dbReference type="OrthoDB" id="9784739at2"/>
<dbReference type="InterPro" id="IPR020573">
    <property type="entry name" value="UDP_GlcNAc_AcTrfase_non-rep"/>
</dbReference>
<comment type="similarity">
    <text evidence="7">Belongs to the transferase hexapeptide repeat family. LpxD subfamily.</text>
</comment>
<dbReference type="EC" id="2.3.1.191" evidence="7"/>
<evidence type="ECO:0000259" key="8">
    <source>
        <dbReference type="Pfam" id="PF04613"/>
    </source>
</evidence>
<dbReference type="STRING" id="716816.BST96_13260"/>
<dbReference type="InterPro" id="IPR007691">
    <property type="entry name" value="LpxD"/>
</dbReference>
<evidence type="ECO:0000256" key="2">
    <source>
        <dbReference type="ARBA" id="ARBA00022556"/>
    </source>
</evidence>
<dbReference type="NCBIfam" id="NF002060">
    <property type="entry name" value="PRK00892.1"/>
    <property type="match status" value="1"/>
</dbReference>
<evidence type="ECO:0000256" key="3">
    <source>
        <dbReference type="ARBA" id="ARBA00022679"/>
    </source>
</evidence>
<dbReference type="PANTHER" id="PTHR43378">
    <property type="entry name" value="UDP-3-O-ACYLGLUCOSAMINE N-ACYLTRANSFERASE"/>
    <property type="match status" value="1"/>
</dbReference>
<dbReference type="InterPro" id="IPR001451">
    <property type="entry name" value="Hexapep"/>
</dbReference>
<comment type="pathway">
    <text evidence="7">Bacterial outer membrane biogenesis; LPS lipid A biosynthesis.</text>
</comment>
<dbReference type="GO" id="GO:0016410">
    <property type="term" value="F:N-acyltransferase activity"/>
    <property type="evidence" value="ECO:0007669"/>
    <property type="project" value="InterPro"/>
</dbReference>
<keyword evidence="4 7" id="KW-0677">Repeat</keyword>
<dbReference type="Pfam" id="PF00132">
    <property type="entry name" value="Hexapep"/>
    <property type="match status" value="2"/>
</dbReference>
<dbReference type="GO" id="GO:0009245">
    <property type="term" value="P:lipid A biosynthetic process"/>
    <property type="evidence" value="ECO:0007669"/>
    <property type="project" value="UniProtKB-UniRule"/>
</dbReference>
<dbReference type="CDD" id="cd03352">
    <property type="entry name" value="LbH_LpxD"/>
    <property type="match status" value="1"/>
</dbReference>
<evidence type="ECO:0000256" key="1">
    <source>
        <dbReference type="ARBA" id="ARBA00022516"/>
    </source>
</evidence>
<dbReference type="GO" id="GO:0016020">
    <property type="term" value="C:membrane"/>
    <property type="evidence" value="ECO:0007669"/>
    <property type="project" value="GOC"/>
</dbReference>
<dbReference type="UniPathway" id="UPA00973"/>
<dbReference type="GO" id="GO:0103118">
    <property type="term" value="F:UDP-3-O-[(3R)-3-hydroxyacyl]-glucosamine N-acyltransferase activity"/>
    <property type="evidence" value="ECO:0007669"/>
    <property type="project" value="UniProtKB-EC"/>
</dbReference>
<dbReference type="AlphaFoldDB" id="A0A1X9NBL3"/>
<organism evidence="9 10">
    <name type="scientific">Oceanicoccus sagamiensis</name>
    <dbReference type="NCBI Taxonomy" id="716816"/>
    <lineage>
        <taxon>Bacteria</taxon>
        <taxon>Pseudomonadati</taxon>
        <taxon>Pseudomonadota</taxon>
        <taxon>Gammaproteobacteria</taxon>
        <taxon>Cellvibrionales</taxon>
        <taxon>Spongiibacteraceae</taxon>
        <taxon>Oceanicoccus</taxon>
    </lineage>
</organism>
<name>A0A1X9NBL3_9GAMM</name>
<protein>
    <recommendedName>
        <fullName evidence="7">UDP-3-O-acylglucosamine N-acyltransferase</fullName>
        <ecNumber evidence="7">2.3.1.191</ecNumber>
    </recommendedName>
</protein>
<comment type="subunit">
    <text evidence="7">Homotrimer.</text>
</comment>
<keyword evidence="2 7" id="KW-0441">Lipid A biosynthesis</keyword>
<feature type="domain" description="UDP-3-O-[3-hydroxymyristoyl] glucosamine N-acyltransferase non-repeat region" evidence="8">
    <location>
        <begin position="25"/>
        <end position="91"/>
    </location>
</feature>
<dbReference type="Pfam" id="PF04613">
    <property type="entry name" value="LpxD"/>
    <property type="match status" value="1"/>
</dbReference>
<dbReference type="Gene3D" id="2.160.10.10">
    <property type="entry name" value="Hexapeptide repeat proteins"/>
    <property type="match status" value="1"/>
</dbReference>
<dbReference type="EMBL" id="CP019343">
    <property type="protein sequence ID" value="ARN74996.1"/>
    <property type="molecule type" value="Genomic_DNA"/>
</dbReference>
<feature type="active site" description="Proton acceptor" evidence="7">
    <location>
        <position position="245"/>
    </location>
</feature>
<dbReference type="RefSeq" id="WP_085759163.1">
    <property type="nucleotide sequence ID" value="NZ_CP019343.1"/>
</dbReference>
<proteinExistence type="inferred from homology"/>
<evidence type="ECO:0000256" key="6">
    <source>
        <dbReference type="ARBA" id="ARBA00023315"/>
    </source>
</evidence>
<dbReference type="Gene3D" id="3.40.1390.10">
    <property type="entry name" value="MurE/MurF, N-terminal domain"/>
    <property type="match status" value="1"/>
</dbReference>
<dbReference type="KEGG" id="osg:BST96_13260"/>